<reference evidence="1" key="1">
    <citation type="submission" date="2014-09" db="EMBL/GenBank/DDBJ databases">
        <authorList>
            <person name="Magalhaes I.L.F."/>
            <person name="Oliveira U."/>
            <person name="Santos F.R."/>
            <person name="Vidigal T.H.D.A."/>
            <person name="Brescovit A.D."/>
            <person name="Santos A.J."/>
        </authorList>
    </citation>
    <scope>NUCLEOTIDE SEQUENCE</scope>
    <source>
        <tissue evidence="1">Shoot tissue taken approximately 20 cm above the soil surface</tissue>
    </source>
</reference>
<sequence length="48" mass="5687">MRGTGCTIYRQGCPRVYRIKYPINRDPCLRLNHLPLNPWAPRPMRPAH</sequence>
<accession>A0A0A9BC55</accession>
<name>A0A0A9BC55_ARUDO</name>
<evidence type="ECO:0000313" key="1">
    <source>
        <dbReference type="EMBL" id="JAD59728.1"/>
    </source>
</evidence>
<reference evidence="1" key="2">
    <citation type="journal article" date="2015" name="Data Brief">
        <title>Shoot transcriptome of the giant reed, Arundo donax.</title>
        <authorList>
            <person name="Barrero R.A."/>
            <person name="Guerrero F.D."/>
            <person name="Moolhuijzen P."/>
            <person name="Goolsby J.A."/>
            <person name="Tidwell J."/>
            <person name="Bellgard S.E."/>
            <person name="Bellgard M.I."/>
        </authorList>
    </citation>
    <scope>NUCLEOTIDE SEQUENCE</scope>
    <source>
        <tissue evidence="1">Shoot tissue taken approximately 20 cm above the soil surface</tissue>
    </source>
</reference>
<dbReference type="EMBL" id="GBRH01238167">
    <property type="protein sequence ID" value="JAD59728.1"/>
    <property type="molecule type" value="Transcribed_RNA"/>
</dbReference>
<organism evidence="1">
    <name type="scientific">Arundo donax</name>
    <name type="common">Giant reed</name>
    <name type="synonym">Donax arundinaceus</name>
    <dbReference type="NCBI Taxonomy" id="35708"/>
    <lineage>
        <taxon>Eukaryota</taxon>
        <taxon>Viridiplantae</taxon>
        <taxon>Streptophyta</taxon>
        <taxon>Embryophyta</taxon>
        <taxon>Tracheophyta</taxon>
        <taxon>Spermatophyta</taxon>
        <taxon>Magnoliopsida</taxon>
        <taxon>Liliopsida</taxon>
        <taxon>Poales</taxon>
        <taxon>Poaceae</taxon>
        <taxon>PACMAD clade</taxon>
        <taxon>Arundinoideae</taxon>
        <taxon>Arundineae</taxon>
        <taxon>Arundo</taxon>
    </lineage>
</organism>
<proteinExistence type="predicted"/>
<protein>
    <submittedName>
        <fullName evidence="1">Uncharacterized protein</fullName>
    </submittedName>
</protein>
<dbReference type="AlphaFoldDB" id="A0A0A9BC55"/>